<dbReference type="GO" id="GO:0005524">
    <property type="term" value="F:ATP binding"/>
    <property type="evidence" value="ECO:0007669"/>
    <property type="project" value="UniProtKB-KW"/>
</dbReference>
<evidence type="ECO:0000256" key="1">
    <source>
        <dbReference type="ARBA" id="ARBA00005051"/>
    </source>
</evidence>
<evidence type="ECO:0000256" key="5">
    <source>
        <dbReference type="ARBA" id="ARBA00022679"/>
    </source>
</evidence>
<organism evidence="14 15">
    <name type="scientific">Roseobacter denitrificans (strain ATCC 33942 / OCh 114)</name>
    <name type="common">Erythrobacter sp. (strain OCh 114)</name>
    <name type="synonym">Roseobacter denitrificans</name>
    <dbReference type="NCBI Taxonomy" id="375451"/>
    <lineage>
        <taxon>Bacteria</taxon>
        <taxon>Pseudomonadati</taxon>
        <taxon>Pseudomonadota</taxon>
        <taxon>Alphaproteobacteria</taxon>
        <taxon>Rhodobacterales</taxon>
        <taxon>Roseobacteraceae</taxon>
        <taxon>Roseobacter</taxon>
    </lineage>
</organism>
<evidence type="ECO:0000313" key="15">
    <source>
        <dbReference type="Proteomes" id="UP000007029"/>
    </source>
</evidence>
<comment type="pathway">
    <text evidence="1">Cofactor biosynthesis; tetrahydrofolate biosynthesis; 2-amino-4-hydroxy-6-hydroxymethyl-7,8-dihydropteridine diphosphate from 7,8-dihydroneopterin triphosphate: step 4/4.</text>
</comment>
<dbReference type="UniPathway" id="UPA00077">
    <property type="reaction ID" value="UER00155"/>
</dbReference>
<dbReference type="GO" id="GO:0046656">
    <property type="term" value="P:folic acid biosynthetic process"/>
    <property type="evidence" value="ECO:0007669"/>
    <property type="project" value="UniProtKB-KW"/>
</dbReference>
<dbReference type="PROSITE" id="PS00794">
    <property type="entry name" value="HPPK"/>
    <property type="match status" value="1"/>
</dbReference>
<dbReference type="KEGG" id="rde:RD1_1357"/>
<dbReference type="EMBL" id="CP000362">
    <property type="protein sequence ID" value="ABG30999.1"/>
    <property type="molecule type" value="Genomic_DNA"/>
</dbReference>
<dbReference type="GO" id="GO:0016301">
    <property type="term" value="F:kinase activity"/>
    <property type="evidence" value="ECO:0007669"/>
    <property type="project" value="UniProtKB-KW"/>
</dbReference>
<protein>
    <recommendedName>
        <fullName evidence="4">2-amino-4-hydroxy-6-hydroxymethyldihydropteridine pyrophosphokinase</fullName>
        <ecNumber evidence="3">2.7.6.3</ecNumber>
    </recommendedName>
    <alternativeName>
        <fullName evidence="11">6-hydroxymethyl-7,8-dihydropterin pyrophosphokinase</fullName>
    </alternativeName>
    <alternativeName>
        <fullName evidence="12">7,8-dihydro-6-hydroxymethylpterin-pyrophosphokinase</fullName>
    </alternativeName>
</protein>
<evidence type="ECO:0000256" key="8">
    <source>
        <dbReference type="ARBA" id="ARBA00022840"/>
    </source>
</evidence>
<dbReference type="GO" id="GO:0046654">
    <property type="term" value="P:tetrahydrofolate biosynthetic process"/>
    <property type="evidence" value="ECO:0007669"/>
    <property type="project" value="UniProtKB-UniPathway"/>
</dbReference>
<comment type="function">
    <text evidence="10">Catalyzes the transfer of pyrophosphate from adenosine triphosphate (ATP) to 6-hydroxymethyl-7,8-dihydropterin, an enzymatic step in folate biosynthesis pathway.</text>
</comment>
<name>Q16AJ4_ROSDO</name>
<sequence length="204" mass="22811">MTVPQVTRQGKIGKKSPQLRSLALIAVGSNQGLRNGTPHDTVLNALKEFPVKVGSIRAFSRLFRTAAFPAGSGPDFVNAAFALETELDAADLLSHLHEVESLFRRNRTKRWGPRTLDLDLIAMADQVLPDRETFDHWAQLPIDQQMTTSPERLILPHPRVHERAFVLIPLADVAPEWRHPVRGVSVQEMVDALPENLKNEVEPL</sequence>
<comment type="similarity">
    <text evidence="2">Belongs to the HPPK family.</text>
</comment>
<dbReference type="PANTHER" id="PTHR43071:SF1">
    <property type="entry name" value="2-AMINO-4-HYDROXY-6-HYDROXYMETHYLDIHYDROPTERIDINE PYROPHOSPHOKINASE"/>
    <property type="match status" value="1"/>
</dbReference>
<dbReference type="PANTHER" id="PTHR43071">
    <property type="entry name" value="2-AMINO-4-HYDROXY-6-HYDROXYMETHYLDIHYDROPTERIDINE PYROPHOSPHOKINASE"/>
    <property type="match status" value="1"/>
</dbReference>
<dbReference type="HOGENOM" id="CLU_097916_3_2_5"/>
<evidence type="ECO:0000259" key="13">
    <source>
        <dbReference type="PROSITE" id="PS00794"/>
    </source>
</evidence>
<keyword evidence="7 14" id="KW-0418">Kinase</keyword>
<dbReference type="SUPFAM" id="SSF55083">
    <property type="entry name" value="6-hydroxymethyl-7,8-dihydropterin pyrophosphokinase, HPPK"/>
    <property type="match status" value="1"/>
</dbReference>
<reference evidence="14 15" key="1">
    <citation type="journal article" date="2007" name="J. Bacteriol.">
        <title>The complete genome sequence of Roseobacter denitrificans reveals a mixotrophic rather than photosynthetic metabolism.</title>
        <authorList>
            <person name="Swingley W.D."/>
            <person name="Sadekar S."/>
            <person name="Mastrian S.D."/>
            <person name="Matthies H.J."/>
            <person name="Hao J."/>
            <person name="Ramos H."/>
            <person name="Acharya C.R."/>
            <person name="Conrad A.L."/>
            <person name="Taylor H.L."/>
            <person name="Dejesa L.C."/>
            <person name="Shah M.K."/>
            <person name="O'huallachain M.E."/>
            <person name="Lince M.T."/>
            <person name="Blankenship R.E."/>
            <person name="Beatty J.T."/>
            <person name="Touchman J.W."/>
        </authorList>
    </citation>
    <scope>NUCLEOTIDE SEQUENCE [LARGE SCALE GENOMIC DNA]</scope>
    <source>
        <strain evidence="15">ATCC 33942 / OCh 114</strain>
    </source>
</reference>
<keyword evidence="6" id="KW-0547">Nucleotide-binding</keyword>
<dbReference type="NCBIfam" id="TIGR01498">
    <property type="entry name" value="folK"/>
    <property type="match status" value="1"/>
</dbReference>
<evidence type="ECO:0000256" key="11">
    <source>
        <dbReference type="ARBA" id="ARBA00029766"/>
    </source>
</evidence>
<evidence type="ECO:0000256" key="10">
    <source>
        <dbReference type="ARBA" id="ARBA00029409"/>
    </source>
</evidence>
<evidence type="ECO:0000256" key="12">
    <source>
        <dbReference type="ARBA" id="ARBA00033413"/>
    </source>
</evidence>
<dbReference type="STRING" id="375451.RD1_1357"/>
<keyword evidence="9" id="KW-0289">Folate biosynthesis</keyword>
<proteinExistence type="inferred from homology"/>
<evidence type="ECO:0000256" key="7">
    <source>
        <dbReference type="ARBA" id="ARBA00022777"/>
    </source>
</evidence>
<dbReference type="CDD" id="cd00483">
    <property type="entry name" value="HPPK"/>
    <property type="match status" value="1"/>
</dbReference>
<evidence type="ECO:0000256" key="4">
    <source>
        <dbReference type="ARBA" id="ARBA00016218"/>
    </source>
</evidence>
<dbReference type="EC" id="2.7.6.3" evidence="3"/>
<dbReference type="eggNOG" id="COG0801">
    <property type="taxonomic scope" value="Bacteria"/>
</dbReference>
<feature type="domain" description="7,8-dihydro-6-hydroxymethylpterin-pyrophosphokinase" evidence="13">
    <location>
        <begin position="110"/>
        <end position="121"/>
    </location>
</feature>
<evidence type="ECO:0000313" key="14">
    <source>
        <dbReference type="EMBL" id="ABG30999.1"/>
    </source>
</evidence>
<evidence type="ECO:0000256" key="2">
    <source>
        <dbReference type="ARBA" id="ARBA00005810"/>
    </source>
</evidence>
<dbReference type="GO" id="GO:0003848">
    <property type="term" value="F:2-amino-4-hydroxy-6-hydroxymethyldihydropteridine diphosphokinase activity"/>
    <property type="evidence" value="ECO:0007669"/>
    <property type="project" value="UniProtKB-EC"/>
</dbReference>
<dbReference type="Pfam" id="PF01288">
    <property type="entry name" value="HPPK"/>
    <property type="match status" value="1"/>
</dbReference>
<dbReference type="AlphaFoldDB" id="Q16AJ4"/>
<evidence type="ECO:0000256" key="6">
    <source>
        <dbReference type="ARBA" id="ARBA00022741"/>
    </source>
</evidence>
<keyword evidence="5 14" id="KW-0808">Transferase</keyword>
<evidence type="ECO:0000256" key="9">
    <source>
        <dbReference type="ARBA" id="ARBA00022909"/>
    </source>
</evidence>
<gene>
    <name evidence="14" type="primary">folK</name>
    <name evidence="14" type="ordered locus">RD1_1357</name>
</gene>
<dbReference type="InterPro" id="IPR000550">
    <property type="entry name" value="Hppk"/>
</dbReference>
<evidence type="ECO:0000256" key="3">
    <source>
        <dbReference type="ARBA" id="ARBA00013253"/>
    </source>
</evidence>
<accession>Q16AJ4</accession>
<keyword evidence="15" id="KW-1185">Reference proteome</keyword>
<dbReference type="Proteomes" id="UP000007029">
    <property type="component" value="Chromosome"/>
</dbReference>
<keyword evidence="8" id="KW-0067">ATP-binding</keyword>
<dbReference type="Gene3D" id="3.30.70.560">
    <property type="entry name" value="7,8-Dihydro-6-hydroxymethylpterin-pyrophosphokinase HPPK"/>
    <property type="match status" value="1"/>
</dbReference>
<dbReference type="InterPro" id="IPR035907">
    <property type="entry name" value="Hppk_sf"/>
</dbReference>